<dbReference type="PANTHER" id="PTHR43369">
    <property type="entry name" value="PHOSPHORIBOSYLGLYCINAMIDE FORMYLTRANSFERASE"/>
    <property type="match status" value="1"/>
</dbReference>
<dbReference type="UniPathway" id="UPA00074">
    <property type="reaction ID" value="UER00126"/>
</dbReference>
<evidence type="ECO:0000256" key="6">
    <source>
        <dbReference type="HAMAP-Rule" id="MF_01930"/>
    </source>
</evidence>
<dbReference type="CDD" id="cd08645">
    <property type="entry name" value="FMT_core_GART"/>
    <property type="match status" value="1"/>
</dbReference>
<reference evidence="8 9" key="1">
    <citation type="submission" date="2013-10" db="EMBL/GenBank/DDBJ databases">
        <title>Salinisphaera orenii MK-B5 Genome Sequencing.</title>
        <authorList>
            <person name="Lai Q."/>
            <person name="Li C."/>
            <person name="Shao Z."/>
        </authorList>
    </citation>
    <scope>NUCLEOTIDE SEQUENCE [LARGE SCALE GENOMIC DNA]</scope>
    <source>
        <strain evidence="8 9">MK-B5</strain>
    </source>
</reference>
<feature type="binding site" evidence="6">
    <location>
        <begin position="100"/>
        <end position="103"/>
    </location>
    <ligand>
        <name>(6R)-10-formyltetrahydrofolate</name>
        <dbReference type="ChEBI" id="CHEBI:195366"/>
    </ligand>
</feature>
<feature type="site" description="Raises pKa of active site His" evidence="6">
    <location>
        <position position="155"/>
    </location>
</feature>
<comment type="similarity">
    <text evidence="4 6">Belongs to the GART family.</text>
</comment>
<proteinExistence type="inferred from homology"/>
<comment type="caution">
    <text evidence="6">Lacks conserved residue(s) required for the propagation of feature annotation.</text>
</comment>
<evidence type="ECO:0000256" key="4">
    <source>
        <dbReference type="ARBA" id="ARBA00038440"/>
    </source>
</evidence>
<evidence type="ECO:0000256" key="3">
    <source>
        <dbReference type="ARBA" id="ARBA00022755"/>
    </source>
</evidence>
<accession>A0A423PQ42</accession>
<keyword evidence="2 6" id="KW-0808">Transferase</keyword>
<evidence type="ECO:0000256" key="1">
    <source>
        <dbReference type="ARBA" id="ARBA00005054"/>
    </source>
</evidence>
<dbReference type="EMBL" id="AYKH01000012">
    <property type="protein sequence ID" value="ROO27725.1"/>
    <property type="molecule type" value="Genomic_DNA"/>
</dbReference>
<feature type="binding site" evidence="6">
    <location>
        <position position="75"/>
    </location>
    <ligand>
        <name>(6R)-10-formyltetrahydrofolate</name>
        <dbReference type="ChEBI" id="CHEBI:195366"/>
    </ligand>
</feature>
<comment type="pathway">
    <text evidence="1 6">Purine metabolism; IMP biosynthesis via de novo pathway; N(2)-formyl-N(1)-(5-phospho-D-ribosyl)glycinamide from N(1)-(5-phospho-D-ribosyl)glycinamide (10-formyl THF route): step 1/1.</text>
</comment>
<dbReference type="SUPFAM" id="SSF53328">
    <property type="entry name" value="Formyltransferase"/>
    <property type="match status" value="1"/>
</dbReference>
<comment type="catalytic activity">
    <reaction evidence="5 6">
        <text>N(1)-(5-phospho-beta-D-ribosyl)glycinamide + (6R)-10-formyltetrahydrofolate = N(2)-formyl-N(1)-(5-phospho-beta-D-ribosyl)glycinamide + (6S)-5,6,7,8-tetrahydrofolate + H(+)</text>
        <dbReference type="Rhea" id="RHEA:15053"/>
        <dbReference type="ChEBI" id="CHEBI:15378"/>
        <dbReference type="ChEBI" id="CHEBI:57453"/>
        <dbReference type="ChEBI" id="CHEBI:143788"/>
        <dbReference type="ChEBI" id="CHEBI:147286"/>
        <dbReference type="ChEBI" id="CHEBI:195366"/>
        <dbReference type="EC" id="2.1.2.2"/>
    </reaction>
</comment>
<evidence type="ECO:0000259" key="7">
    <source>
        <dbReference type="Pfam" id="PF00551"/>
    </source>
</evidence>
<protein>
    <recommendedName>
        <fullName evidence="6">Phosphoribosylglycinamide formyltransferase</fullName>
        <ecNumber evidence="6">2.1.2.2</ecNumber>
    </recommendedName>
    <alternativeName>
        <fullName evidence="6">5'-phosphoribosylglycinamide transformylase</fullName>
    </alternativeName>
    <alternativeName>
        <fullName evidence="6">GAR transformylase</fullName>
        <shortName evidence="6">GART</shortName>
    </alternativeName>
</protein>
<gene>
    <name evidence="6 8" type="primary">purN</name>
    <name evidence="8" type="ORF">SAOR_07800</name>
</gene>
<dbReference type="NCBIfam" id="TIGR00639">
    <property type="entry name" value="PurN"/>
    <property type="match status" value="1"/>
</dbReference>
<organism evidence="8 9">
    <name type="scientific">Salinisphaera orenii MK-B5</name>
    <dbReference type="NCBI Taxonomy" id="856730"/>
    <lineage>
        <taxon>Bacteria</taxon>
        <taxon>Pseudomonadati</taxon>
        <taxon>Pseudomonadota</taxon>
        <taxon>Gammaproteobacteria</taxon>
        <taxon>Salinisphaerales</taxon>
        <taxon>Salinisphaeraceae</taxon>
        <taxon>Salinisphaera</taxon>
    </lineage>
</organism>
<dbReference type="InterPro" id="IPR001555">
    <property type="entry name" value="GART_AS"/>
</dbReference>
<dbReference type="EC" id="2.1.2.2" evidence="6"/>
<feature type="binding site" evidence="6">
    <location>
        <position position="117"/>
    </location>
    <ligand>
        <name>(6R)-10-formyltetrahydrofolate</name>
        <dbReference type="ChEBI" id="CHEBI:195366"/>
    </ligand>
</feature>
<dbReference type="RefSeq" id="WP_123630923.1">
    <property type="nucleotide sequence ID" value="NZ_AYKH01000012.1"/>
</dbReference>
<feature type="active site" description="Proton donor" evidence="6">
    <location>
        <position position="119"/>
    </location>
</feature>
<name>A0A423PQ42_9GAMM</name>
<dbReference type="GO" id="GO:0004644">
    <property type="term" value="F:phosphoribosylglycinamide formyltransferase activity"/>
    <property type="evidence" value="ECO:0007669"/>
    <property type="project" value="UniProtKB-UniRule"/>
</dbReference>
<dbReference type="InterPro" id="IPR004607">
    <property type="entry name" value="GART"/>
</dbReference>
<dbReference type="PANTHER" id="PTHR43369:SF2">
    <property type="entry name" value="PHOSPHORIBOSYLGLYCINAMIDE FORMYLTRANSFERASE"/>
    <property type="match status" value="1"/>
</dbReference>
<dbReference type="InterPro" id="IPR036477">
    <property type="entry name" value="Formyl_transf_N_sf"/>
</dbReference>
<dbReference type="InterPro" id="IPR002376">
    <property type="entry name" value="Formyl_transf_N"/>
</dbReference>
<evidence type="ECO:0000256" key="5">
    <source>
        <dbReference type="ARBA" id="ARBA00047664"/>
    </source>
</evidence>
<feature type="domain" description="Formyl transferase N-terminal" evidence="7">
    <location>
        <begin position="13"/>
        <end position="193"/>
    </location>
</feature>
<comment type="function">
    <text evidence="6">Catalyzes the transfer of a formyl group from 10-formyltetrahydrofolate to 5-phospho-ribosyl-glycinamide (GAR), producing 5-phospho-ribosyl-N-formylglycinamide (FGAR) and tetrahydrofolate.</text>
</comment>
<evidence type="ECO:0000256" key="2">
    <source>
        <dbReference type="ARBA" id="ARBA00022679"/>
    </source>
</evidence>
<sequence length="229" mass="25005">MTPAATRDGPAARLVVVISGRGRNLEAIMDAIERGALNARIVLVASNRANAAGLRTARLTGLPTVAIQPHAFASREDFDRALGARIDAEQPDWVALAGYMRLLSSAFVQRFAGRLVNIHPSLLPHYKGLHTHERVLAAGEHRHGASVHFVTDALDAGPVIRQGSIAVAADDTPTRLADRLMQRVEQRIYPAALAELAAGRVRWHDGRVWRDGRPQEQCPHEDHDTDETP</sequence>
<comment type="caution">
    <text evidence="8">The sequence shown here is derived from an EMBL/GenBank/DDBJ whole genome shotgun (WGS) entry which is preliminary data.</text>
</comment>
<dbReference type="Gene3D" id="3.40.50.170">
    <property type="entry name" value="Formyl transferase, N-terminal domain"/>
    <property type="match status" value="1"/>
</dbReference>
<dbReference type="GO" id="GO:0005829">
    <property type="term" value="C:cytosol"/>
    <property type="evidence" value="ECO:0007669"/>
    <property type="project" value="TreeGrafter"/>
</dbReference>
<keyword evidence="9" id="KW-1185">Reference proteome</keyword>
<dbReference type="GO" id="GO:0006189">
    <property type="term" value="P:'de novo' IMP biosynthetic process"/>
    <property type="evidence" value="ECO:0007669"/>
    <property type="project" value="UniProtKB-UniRule"/>
</dbReference>
<evidence type="ECO:0000313" key="9">
    <source>
        <dbReference type="Proteomes" id="UP000283993"/>
    </source>
</evidence>
<evidence type="ECO:0000313" key="8">
    <source>
        <dbReference type="EMBL" id="ROO27725.1"/>
    </source>
</evidence>
<dbReference type="PROSITE" id="PS00373">
    <property type="entry name" value="GART"/>
    <property type="match status" value="1"/>
</dbReference>
<dbReference type="HAMAP" id="MF_01930">
    <property type="entry name" value="PurN"/>
    <property type="match status" value="1"/>
</dbReference>
<dbReference type="AlphaFoldDB" id="A0A423PQ42"/>
<dbReference type="Pfam" id="PF00551">
    <property type="entry name" value="Formyl_trans_N"/>
    <property type="match status" value="1"/>
</dbReference>
<dbReference type="Proteomes" id="UP000283993">
    <property type="component" value="Unassembled WGS sequence"/>
</dbReference>
<keyword evidence="3 6" id="KW-0658">Purine biosynthesis</keyword>